<keyword evidence="5 9" id="KW-0378">Hydrolase</keyword>
<dbReference type="InterPro" id="IPR016286">
    <property type="entry name" value="FUC_metazoa-typ"/>
</dbReference>
<dbReference type="EMBL" id="JACHMK010000001">
    <property type="protein sequence ID" value="MBB6335000.1"/>
    <property type="molecule type" value="Genomic_DNA"/>
</dbReference>
<dbReference type="Pfam" id="PF01120">
    <property type="entry name" value="Alpha_L_fucos"/>
    <property type="match status" value="1"/>
</dbReference>
<dbReference type="SMART" id="SM00812">
    <property type="entry name" value="Alpha_L_fucos"/>
    <property type="match status" value="1"/>
</dbReference>
<dbReference type="Gene3D" id="3.20.20.80">
    <property type="entry name" value="Glycosidases"/>
    <property type="match status" value="1"/>
</dbReference>
<feature type="site" description="May be important for catalysis" evidence="7">
    <location>
        <position position="280"/>
    </location>
</feature>
<keyword evidence="4" id="KW-0732">Signal</keyword>
<name>A0A923IYB2_9ACTO</name>
<evidence type="ECO:0000313" key="9">
    <source>
        <dbReference type="EMBL" id="MBB6335000.1"/>
    </source>
</evidence>
<dbReference type="AlphaFoldDB" id="A0A923IYB2"/>
<reference evidence="9" key="1">
    <citation type="submission" date="2020-08" db="EMBL/GenBank/DDBJ databases">
        <title>Sequencing the genomes of 1000 actinobacteria strains.</title>
        <authorList>
            <person name="Klenk H.-P."/>
        </authorList>
    </citation>
    <scope>NUCLEOTIDE SEQUENCE</scope>
    <source>
        <strain evidence="9">DSM 10695</strain>
    </source>
</reference>
<dbReference type="GO" id="GO:0006004">
    <property type="term" value="P:fucose metabolic process"/>
    <property type="evidence" value="ECO:0007669"/>
    <property type="project" value="InterPro"/>
</dbReference>
<dbReference type="RefSeq" id="WP_184453126.1">
    <property type="nucleotide sequence ID" value="NZ_JACHMK010000001.1"/>
</dbReference>
<keyword evidence="6 9" id="KW-0326">Glycosidase</keyword>
<dbReference type="PIRSF" id="PIRSF001092">
    <property type="entry name" value="Alpha-L-fucosidase"/>
    <property type="match status" value="1"/>
</dbReference>
<gene>
    <name evidence="9" type="ORF">HD592_001565</name>
</gene>
<protein>
    <recommendedName>
        <fullName evidence="3">alpha-L-fucosidase</fullName>
        <ecNumber evidence="3">3.2.1.51</ecNumber>
    </recommendedName>
</protein>
<organism evidence="9 10">
    <name type="scientific">Schaalia hyovaginalis</name>
    <dbReference type="NCBI Taxonomy" id="29316"/>
    <lineage>
        <taxon>Bacteria</taxon>
        <taxon>Bacillati</taxon>
        <taxon>Actinomycetota</taxon>
        <taxon>Actinomycetes</taxon>
        <taxon>Actinomycetales</taxon>
        <taxon>Actinomycetaceae</taxon>
        <taxon>Schaalia</taxon>
    </lineage>
</organism>
<evidence type="ECO:0000256" key="4">
    <source>
        <dbReference type="ARBA" id="ARBA00022729"/>
    </source>
</evidence>
<comment type="caution">
    <text evidence="9">The sequence shown here is derived from an EMBL/GenBank/DDBJ whole genome shotgun (WGS) entry which is preliminary data.</text>
</comment>
<dbReference type="InterPro" id="IPR000933">
    <property type="entry name" value="Glyco_hydro_29"/>
</dbReference>
<dbReference type="Proteomes" id="UP000617426">
    <property type="component" value="Unassembled WGS sequence"/>
</dbReference>
<evidence type="ECO:0000256" key="7">
    <source>
        <dbReference type="PIRSR" id="PIRSR001092-1"/>
    </source>
</evidence>
<dbReference type="InterPro" id="IPR057739">
    <property type="entry name" value="Glyco_hydro_29_N"/>
</dbReference>
<feature type="domain" description="Glycoside hydrolase family 29 N-terminal" evidence="8">
    <location>
        <begin position="23"/>
        <end position="347"/>
    </location>
</feature>
<dbReference type="EC" id="3.2.1.51" evidence="3"/>
<evidence type="ECO:0000256" key="6">
    <source>
        <dbReference type="ARBA" id="ARBA00023295"/>
    </source>
</evidence>
<dbReference type="InterPro" id="IPR017853">
    <property type="entry name" value="GH"/>
</dbReference>
<evidence type="ECO:0000313" key="10">
    <source>
        <dbReference type="Proteomes" id="UP000617426"/>
    </source>
</evidence>
<evidence type="ECO:0000256" key="3">
    <source>
        <dbReference type="ARBA" id="ARBA00012662"/>
    </source>
</evidence>
<dbReference type="GO" id="GO:0004560">
    <property type="term" value="F:alpha-L-fucosidase activity"/>
    <property type="evidence" value="ECO:0007669"/>
    <property type="project" value="UniProtKB-EC"/>
</dbReference>
<evidence type="ECO:0000256" key="1">
    <source>
        <dbReference type="ARBA" id="ARBA00004071"/>
    </source>
</evidence>
<accession>A0A923IYB2</accession>
<comment type="function">
    <text evidence="1">Alpha-L-fucosidase is responsible for hydrolyzing the alpha-1,6-linked fucose joined to the reducing-end N-acetylglucosamine of the carbohydrate moieties of glycoproteins.</text>
</comment>
<sequence>MVSETPRIPPRYTPPAVPERFARSQWFRRARLGMFIHWGVYSLLGRGEWVRSHEEMSARDYLPWAKAFNPESVDFHEWARLAKEAGMEYAILTAKHHDGYCLFDSAHSDFTSAKMAPGRDFVAEFLEAFRAEGLRVGLYFSLIDWADPDYPVWGDAFHPQRNDPAFCGVRHDFDAYLTKMHAQVKELCTNYGELDILWFDFSYDEMTGERWRARELVEMVRSLQPQVLIDNRLEVSASAFGSIVTAEPSPFAGDFVSPEQLIPPSGILCEDGAPVPWESCVTLNNHWAWHHSDTAMKAPSTLAAKFVEVVSKGGNLLLNVGPDGEGRIPEESAETLRAFGSWVHAHEEALKGAGPAGIAKPEWGRWTMRGSHLYAHVWEEPIGPLPLVGVRPQDIESVRLIGGDGHVRVAKSWVIDAYPDVAFLSFAPPGQDDAFTFPLPQGRGTVIDIALRESGGTEEEEVHPHE</sequence>
<evidence type="ECO:0000256" key="2">
    <source>
        <dbReference type="ARBA" id="ARBA00007951"/>
    </source>
</evidence>
<dbReference type="GO" id="GO:0005764">
    <property type="term" value="C:lysosome"/>
    <property type="evidence" value="ECO:0007669"/>
    <property type="project" value="TreeGrafter"/>
</dbReference>
<evidence type="ECO:0000256" key="5">
    <source>
        <dbReference type="ARBA" id="ARBA00022801"/>
    </source>
</evidence>
<dbReference type="GO" id="GO:0016139">
    <property type="term" value="P:glycoside catabolic process"/>
    <property type="evidence" value="ECO:0007669"/>
    <property type="project" value="TreeGrafter"/>
</dbReference>
<evidence type="ECO:0000259" key="8">
    <source>
        <dbReference type="Pfam" id="PF01120"/>
    </source>
</evidence>
<keyword evidence="10" id="KW-1185">Reference proteome</keyword>
<dbReference type="PANTHER" id="PTHR10030">
    <property type="entry name" value="ALPHA-L-FUCOSIDASE"/>
    <property type="match status" value="1"/>
</dbReference>
<comment type="similarity">
    <text evidence="2">Belongs to the glycosyl hydrolase 29 family.</text>
</comment>
<dbReference type="SUPFAM" id="SSF51445">
    <property type="entry name" value="(Trans)glycosidases"/>
    <property type="match status" value="1"/>
</dbReference>
<dbReference type="PANTHER" id="PTHR10030:SF37">
    <property type="entry name" value="ALPHA-L-FUCOSIDASE-RELATED"/>
    <property type="match status" value="1"/>
</dbReference>
<proteinExistence type="inferred from homology"/>